<proteinExistence type="predicted"/>
<sequence length="44" mass="4453">AVRASISLPATAPRAGRAVSPGQRRGTAAQADEPPCQEELPVGL</sequence>
<feature type="region of interest" description="Disordered" evidence="1">
    <location>
        <begin position="1"/>
        <end position="44"/>
    </location>
</feature>
<organism evidence="2">
    <name type="scientific">uncultured Blastococcus sp</name>
    <dbReference type="NCBI Taxonomy" id="217144"/>
    <lineage>
        <taxon>Bacteria</taxon>
        <taxon>Bacillati</taxon>
        <taxon>Actinomycetota</taxon>
        <taxon>Actinomycetes</taxon>
        <taxon>Geodermatophilales</taxon>
        <taxon>Geodermatophilaceae</taxon>
        <taxon>Blastococcus</taxon>
        <taxon>environmental samples</taxon>
    </lineage>
</organism>
<protein>
    <submittedName>
        <fullName evidence="2">Uncharacterized protein</fullName>
    </submittedName>
</protein>
<evidence type="ECO:0000256" key="1">
    <source>
        <dbReference type="SAM" id="MobiDB-lite"/>
    </source>
</evidence>
<reference evidence="2" key="1">
    <citation type="submission" date="2020-02" db="EMBL/GenBank/DDBJ databases">
        <authorList>
            <person name="Meier V. D."/>
        </authorList>
    </citation>
    <scope>NUCLEOTIDE SEQUENCE</scope>
    <source>
        <strain evidence="2">AVDCRST_MAG57</strain>
    </source>
</reference>
<accession>A0A6J4HB46</accession>
<evidence type="ECO:0000313" key="2">
    <source>
        <dbReference type="EMBL" id="CAA9219589.1"/>
    </source>
</evidence>
<dbReference type="EMBL" id="CADCTI010000050">
    <property type="protein sequence ID" value="CAA9219589.1"/>
    <property type="molecule type" value="Genomic_DNA"/>
</dbReference>
<dbReference type="AlphaFoldDB" id="A0A6J4HB46"/>
<name>A0A6J4HB46_9ACTN</name>
<gene>
    <name evidence="2" type="ORF">AVDCRST_MAG57-506</name>
</gene>
<feature type="non-terminal residue" evidence="2">
    <location>
        <position position="1"/>
    </location>
</feature>